<proteinExistence type="inferred from homology"/>
<keyword evidence="4" id="KW-1185">Reference proteome</keyword>
<dbReference type="Proteomes" id="UP001431429">
    <property type="component" value="Unassembled WGS sequence"/>
</dbReference>
<evidence type="ECO:0000256" key="1">
    <source>
        <dbReference type="ARBA" id="ARBA00006464"/>
    </source>
</evidence>
<name>A0ABT0URR4_9ACTN</name>
<organism evidence="3 4">
    <name type="scientific">Streptomyces albipurpureus</name>
    <dbReference type="NCBI Taxonomy" id="2897419"/>
    <lineage>
        <taxon>Bacteria</taxon>
        <taxon>Bacillati</taxon>
        <taxon>Actinomycetota</taxon>
        <taxon>Actinomycetes</taxon>
        <taxon>Kitasatosporales</taxon>
        <taxon>Streptomycetaceae</taxon>
        <taxon>Streptomyces</taxon>
    </lineage>
</organism>
<keyword evidence="3" id="KW-0808">Transferase</keyword>
<gene>
    <name evidence="3" type="ORF">NBG84_23955</name>
</gene>
<feature type="domain" description="Bacterial sugar transferase" evidence="2">
    <location>
        <begin position="11"/>
        <end position="168"/>
    </location>
</feature>
<dbReference type="PANTHER" id="PTHR30576">
    <property type="entry name" value="COLANIC BIOSYNTHESIS UDP-GLUCOSE LIPID CARRIER TRANSFERASE"/>
    <property type="match status" value="1"/>
</dbReference>
<dbReference type="PANTHER" id="PTHR30576:SF10">
    <property type="entry name" value="SLL5057 PROTEIN"/>
    <property type="match status" value="1"/>
</dbReference>
<evidence type="ECO:0000313" key="3">
    <source>
        <dbReference type="EMBL" id="MCM2391309.1"/>
    </source>
</evidence>
<evidence type="ECO:0000313" key="4">
    <source>
        <dbReference type="Proteomes" id="UP001431429"/>
    </source>
</evidence>
<dbReference type="GO" id="GO:0016740">
    <property type="term" value="F:transferase activity"/>
    <property type="evidence" value="ECO:0007669"/>
    <property type="project" value="UniProtKB-KW"/>
</dbReference>
<evidence type="ECO:0000259" key="2">
    <source>
        <dbReference type="Pfam" id="PF02397"/>
    </source>
</evidence>
<sequence length="188" mass="20417">MPDERTAAPAKRVIDLIGASALLLLLAPLLLTLGAAIAATSRGPAVTRRERLGLGGTPFAMFTFQTAPSTAWGRRLRHHFLDQLPQLINVIRGEMSLVGPRPLPPEKAAGAPDRARMAVRPGITGLWQIGGRSGLPWEEMAVLDLHYAEEHWLGMDLLILARTVPTCVRGRGPRIAPDRREHGPARVT</sequence>
<dbReference type="InterPro" id="IPR003362">
    <property type="entry name" value="Bact_transf"/>
</dbReference>
<dbReference type="Pfam" id="PF02397">
    <property type="entry name" value="Bac_transf"/>
    <property type="match status" value="1"/>
</dbReference>
<reference evidence="3" key="1">
    <citation type="submission" date="2022-06" db="EMBL/GenBank/DDBJ databases">
        <title>Genome public.</title>
        <authorList>
            <person name="Sun Q."/>
        </authorList>
    </citation>
    <scope>NUCLEOTIDE SEQUENCE</scope>
    <source>
        <strain evidence="3">CWNU-1</strain>
    </source>
</reference>
<accession>A0ABT0URR4</accession>
<dbReference type="EMBL" id="JAMQAW010000029">
    <property type="protein sequence ID" value="MCM2391309.1"/>
    <property type="molecule type" value="Genomic_DNA"/>
</dbReference>
<dbReference type="RefSeq" id="WP_250921626.1">
    <property type="nucleotide sequence ID" value="NZ_JAMQAW010000029.1"/>
</dbReference>
<comment type="caution">
    <text evidence="3">The sequence shown here is derived from an EMBL/GenBank/DDBJ whole genome shotgun (WGS) entry which is preliminary data.</text>
</comment>
<comment type="similarity">
    <text evidence="1">Belongs to the bacterial sugar transferase family.</text>
</comment>
<protein>
    <submittedName>
        <fullName evidence="3">Sugar transferase</fullName>
    </submittedName>
</protein>